<evidence type="ECO:0008006" key="4">
    <source>
        <dbReference type="Google" id="ProtNLM"/>
    </source>
</evidence>
<gene>
    <name evidence="2" type="ORF">ECBG_00086</name>
</gene>
<feature type="transmembrane region" description="Helical" evidence="1">
    <location>
        <begin position="94"/>
        <end position="115"/>
    </location>
</feature>
<feature type="transmembrane region" description="Helical" evidence="1">
    <location>
        <begin position="164"/>
        <end position="183"/>
    </location>
</feature>
<evidence type="ECO:0000313" key="2">
    <source>
        <dbReference type="EMBL" id="EEV37817.1"/>
    </source>
</evidence>
<dbReference type="EMBL" id="CP004856">
    <property type="protein sequence ID" value="EEV37817.1"/>
    <property type="molecule type" value="Genomic_DNA"/>
</dbReference>
<proteinExistence type="predicted"/>
<dbReference type="KEGG" id="ecas:ECBG_00086"/>
<evidence type="ECO:0000313" key="3">
    <source>
        <dbReference type="Proteomes" id="UP000012675"/>
    </source>
</evidence>
<feature type="transmembrane region" description="Helical" evidence="1">
    <location>
        <begin position="52"/>
        <end position="73"/>
    </location>
</feature>
<keyword evidence="3" id="KW-1185">Reference proteome</keyword>
<dbReference type="GeneID" id="15141305"/>
<dbReference type="eggNOG" id="ENOG5030UD7">
    <property type="taxonomic scope" value="Bacteria"/>
</dbReference>
<evidence type="ECO:0000256" key="1">
    <source>
        <dbReference type="SAM" id="Phobius"/>
    </source>
</evidence>
<dbReference type="AlphaFoldDB" id="C9A5C5"/>
<reference evidence="2 3" key="2">
    <citation type="submission" date="2013-03" db="EMBL/GenBank/DDBJ databases">
        <title>The Genome Sequence of Enterococcus casseliflavus EC20 (899205).</title>
        <authorList>
            <consortium name="The Broad Institute Genomics Platform"/>
            <consortium name="The Broad Institute Genome Sequencing Center for Infectious Disease"/>
            <person name="Russ C."/>
            <person name="Feldgarden M."/>
            <person name="Gilmore M."/>
            <person name="Manson J."/>
            <person name="Palmer K."/>
            <person name="Carniol K."/>
            <person name="Walker B."/>
            <person name="Young S.K."/>
            <person name="Zeng Q."/>
            <person name="Gargeya S."/>
            <person name="Fitzgerald M."/>
            <person name="Haas B."/>
            <person name="Abouelleil A."/>
            <person name="Allen A.W."/>
            <person name="Alvarado L."/>
            <person name="Arachchi H.M."/>
            <person name="Berlin A.M."/>
            <person name="Chapman S.B."/>
            <person name="Gainer-Dewar J."/>
            <person name="Goldberg J."/>
            <person name="Griggs A."/>
            <person name="Gujja S."/>
            <person name="Hansen M."/>
            <person name="Howarth C."/>
            <person name="Imamovic A."/>
            <person name="Ireland A."/>
            <person name="Larimer J."/>
            <person name="McCowan C."/>
            <person name="Murphy C."/>
            <person name="Pearson M."/>
            <person name="Poon T.W."/>
            <person name="Priest M."/>
            <person name="Roberts A."/>
            <person name="Saif S."/>
            <person name="Shea T."/>
            <person name="Sisk P."/>
            <person name="Sykes S."/>
            <person name="Wortman J."/>
            <person name="Nusbaum C."/>
            <person name="Birren B."/>
        </authorList>
    </citation>
    <scope>NUCLEOTIDE SEQUENCE [LARGE SCALE GENOMIC DNA]</scope>
    <source>
        <strain evidence="2 3">EC20</strain>
    </source>
</reference>
<accession>C9A5C5</accession>
<keyword evidence="1" id="KW-1133">Transmembrane helix</keyword>
<dbReference type="RefSeq" id="WP_015509089.1">
    <property type="nucleotide sequence ID" value="NC_020995.1"/>
</dbReference>
<dbReference type="HOGENOM" id="CLU_1270649_0_0_9"/>
<organism evidence="2 3">
    <name type="scientific">Enterococcus casseliflavus EC20</name>
    <dbReference type="NCBI Taxonomy" id="565655"/>
    <lineage>
        <taxon>Bacteria</taxon>
        <taxon>Bacillati</taxon>
        <taxon>Bacillota</taxon>
        <taxon>Bacilli</taxon>
        <taxon>Lactobacillales</taxon>
        <taxon>Enterococcaceae</taxon>
        <taxon>Enterococcus</taxon>
    </lineage>
</organism>
<reference evidence="2 3" key="1">
    <citation type="submission" date="2009-02" db="EMBL/GenBank/DDBJ databases">
        <authorList>
            <consortium name="The Broad Institute Genome Sequencing Platform"/>
            <person name="Feldgarden M."/>
            <person name="Young S.K."/>
            <person name="Kodira C.D."/>
            <person name="Zeng Q."/>
            <person name="Koehrsen M."/>
            <person name="Alvarado L."/>
            <person name="Berlin A."/>
            <person name="Borenstein D."/>
            <person name="Chen Z."/>
            <person name="Engels R."/>
            <person name="Freedman E."/>
            <person name="Gellesch M."/>
            <person name="Goldberg J."/>
            <person name="Griggs A."/>
            <person name="Gujja S."/>
            <person name="Heiman D."/>
            <person name="Hepburn T."/>
            <person name="Howarth C."/>
            <person name="Jen D."/>
            <person name="Larson L."/>
            <person name="Lewis B."/>
            <person name="Mehta T."/>
            <person name="Park D."/>
            <person name="Pearson M."/>
            <person name="Roberts A."/>
            <person name="Saif S."/>
            <person name="Shea T."/>
            <person name="Shenoy N."/>
            <person name="Sisk P."/>
            <person name="Stolte C."/>
            <person name="Sykes S."/>
            <person name="Walk T."/>
            <person name="White J."/>
            <person name="Yandava C."/>
            <person name="Gilmore M."/>
            <person name="Manson J."/>
            <person name="Palmer K."/>
            <person name="Carniol K."/>
            <person name="Lander E."/>
            <person name="Nusbaum C."/>
            <person name="Galagan J."/>
            <person name="Birren B."/>
        </authorList>
    </citation>
    <scope>NUCLEOTIDE SEQUENCE [LARGE SCALE GENOMIC DNA]</scope>
    <source>
        <strain evidence="2 3">EC20</strain>
    </source>
</reference>
<sequence length="217" mass="25800">MFFDIKGLFSPEMMQKANISLYQWIKLSLYMSLYAIPWVIVNTLFILTKETFLLFVLAFLFVIPNIVAAFYFSDKTIHFREYSHYLKRTYIDSLKNGLFIMGVLLFFGFDGYVVLSLMKLGYLFPLLYITSLFITIWAVYFLYFQQQKEFLFKKNVKLAMFFSWRYVLLSFSIFLLIMLWLSLGYFLQGLNLLVGNGLVWGIIARLIYRRVEKTANK</sequence>
<keyword evidence="1" id="KW-0812">Transmembrane</keyword>
<protein>
    <recommendedName>
        <fullName evidence="4">DUF624 domain-containing protein</fullName>
    </recommendedName>
</protein>
<feature type="transmembrane region" description="Helical" evidence="1">
    <location>
        <begin position="121"/>
        <end position="143"/>
    </location>
</feature>
<feature type="transmembrane region" description="Helical" evidence="1">
    <location>
        <begin position="21"/>
        <end position="40"/>
    </location>
</feature>
<feature type="transmembrane region" description="Helical" evidence="1">
    <location>
        <begin position="189"/>
        <end position="208"/>
    </location>
</feature>
<name>C9A5C5_ENTCA</name>
<keyword evidence="1" id="KW-0472">Membrane</keyword>
<dbReference type="Proteomes" id="UP000012675">
    <property type="component" value="Chromosome"/>
</dbReference>